<dbReference type="VEuPathDB" id="FungiDB:BDEG_26656"/>
<gene>
    <name evidence="1" type="ORF">BDEG_26656</name>
</gene>
<sequence>MDSSSQGESHAGSTEATDCMFLELDRVRKMQAELSLTHLAQARQFPTSLGEDDKDEDAMQTYKRNNEYVNDKEDKVKILVERLNELTSIIDKSAVANMPAPSKPSNGTNT</sequence>
<dbReference type="EMBL" id="DS022309">
    <property type="protein sequence ID" value="OAJ43284.1"/>
    <property type="molecule type" value="Genomic_DNA"/>
</dbReference>
<protein>
    <submittedName>
        <fullName evidence="1">Uncharacterized protein</fullName>
    </submittedName>
</protein>
<dbReference type="Proteomes" id="UP000077115">
    <property type="component" value="Unassembled WGS sequence"/>
</dbReference>
<name>A0A177WUG9_BATDL</name>
<evidence type="ECO:0000313" key="2">
    <source>
        <dbReference type="Proteomes" id="UP000077115"/>
    </source>
</evidence>
<reference evidence="1 2" key="1">
    <citation type="submission" date="2006-10" db="EMBL/GenBank/DDBJ databases">
        <title>The Genome Sequence of Batrachochytrium dendrobatidis JEL423.</title>
        <authorList>
            <consortium name="The Broad Institute Genome Sequencing Platform"/>
            <person name="Birren B."/>
            <person name="Lander E."/>
            <person name="Galagan J."/>
            <person name="Cuomo C."/>
            <person name="Devon K."/>
            <person name="Jaffe D."/>
            <person name="Butler J."/>
            <person name="Alvarez P."/>
            <person name="Gnerre S."/>
            <person name="Grabherr M."/>
            <person name="Kleber M."/>
            <person name="Mauceli E."/>
            <person name="Brockman W."/>
            <person name="Young S."/>
            <person name="LaButti K."/>
            <person name="Sykes S."/>
            <person name="DeCaprio D."/>
            <person name="Crawford M."/>
            <person name="Koehrsen M."/>
            <person name="Engels R."/>
            <person name="Montgomery P."/>
            <person name="Pearson M."/>
            <person name="Howarth C."/>
            <person name="Larson L."/>
            <person name="White J."/>
            <person name="O'Leary S."/>
            <person name="Kodira C."/>
            <person name="Zeng Q."/>
            <person name="Yandava C."/>
            <person name="Alvarado L."/>
            <person name="Longcore J."/>
            <person name="James T."/>
        </authorList>
    </citation>
    <scope>NUCLEOTIDE SEQUENCE [LARGE SCALE GENOMIC DNA]</scope>
    <source>
        <strain evidence="1 2">JEL423</strain>
    </source>
</reference>
<reference evidence="1 2" key="2">
    <citation type="submission" date="2016-05" db="EMBL/GenBank/DDBJ databases">
        <title>Lineage-specific infection strategies underlie the spectrum of fungal disease in amphibians.</title>
        <authorList>
            <person name="Cuomo C.A."/>
            <person name="Farrer R.A."/>
            <person name="James T."/>
            <person name="Longcore J."/>
            <person name="Birren B."/>
        </authorList>
    </citation>
    <scope>NUCLEOTIDE SEQUENCE [LARGE SCALE GENOMIC DNA]</scope>
    <source>
        <strain evidence="1 2">JEL423</strain>
    </source>
</reference>
<accession>A0A177WUG9</accession>
<proteinExistence type="predicted"/>
<dbReference type="OrthoDB" id="10377546at2759"/>
<evidence type="ECO:0000313" key="1">
    <source>
        <dbReference type="EMBL" id="OAJ43284.1"/>
    </source>
</evidence>
<dbReference type="AlphaFoldDB" id="A0A177WUG9"/>
<organism evidence="1 2">
    <name type="scientific">Batrachochytrium dendrobatidis (strain JEL423)</name>
    <dbReference type="NCBI Taxonomy" id="403673"/>
    <lineage>
        <taxon>Eukaryota</taxon>
        <taxon>Fungi</taxon>
        <taxon>Fungi incertae sedis</taxon>
        <taxon>Chytridiomycota</taxon>
        <taxon>Chytridiomycota incertae sedis</taxon>
        <taxon>Chytridiomycetes</taxon>
        <taxon>Rhizophydiales</taxon>
        <taxon>Rhizophydiales incertae sedis</taxon>
        <taxon>Batrachochytrium</taxon>
    </lineage>
</organism>